<dbReference type="OrthoDB" id="9799894at2"/>
<accession>A0A6I4TUM6</accession>
<evidence type="ECO:0000256" key="1">
    <source>
        <dbReference type="SAM" id="MobiDB-lite"/>
    </source>
</evidence>
<evidence type="ECO:0000313" key="3">
    <source>
        <dbReference type="Proteomes" id="UP000469430"/>
    </source>
</evidence>
<dbReference type="InterPro" id="IPR009562">
    <property type="entry name" value="DUF1178"/>
</dbReference>
<protein>
    <submittedName>
        <fullName evidence="2">DUF1178 family protein</fullName>
    </submittedName>
</protein>
<evidence type="ECO:0000313" key="2">
    <source>
        <dbReference type="EMBL" id="MXO99925.1"/>
    </source>
</evidence>
<dbReference type="AlphaFoldDB" id="A0A6I4TUM6"/>
<dbReference type="Proteomes" id="UP000469430">
    <property type="component" value="Unassembled WGS sequence"/>
</dbReference>
<name>A0A6I4TUM6_9SPHN</name>
<proteinExistence type="predicted"/>
<organism evidence="2 3">
    <name type="scientific">Croceibacterium xixiisoli</name>
    <dbReference type="NCBI Taxonomy" id="1476466"/>
    <lineage>
        <taxon>Bacteria</taxon>
        <taxon>Pseudomonadati</taxon>
        <taxon>Pseudomonadota</taxon>
        <taxon>Alphaproteobacteria</taxon>
        <taxon>Sphingomonadales</taxon>
        <taxon>Erythrobacteraceae</taxon>
        <taxon>Croceibacterium</taxon>
    </lineage>
</organism>
<dbReference type="EMBL" id="WTYJ01000002">
    <property type="protein sequence ID" value="MXO99925.1"/>
    <property type="molecule type" value="Genomic_DNA"/>
</dbReference>
<reference evidence="2 3" key="1">
    <citation type="submission" date="2019-12" db="EMBL/GenBank/DDBJ databases">
        <title>Genomic-based taxomic classification of the family Erythrobacteraceae.</title>
        <authorList>
            <person name="Xu L."/>
        </authorList>
    </citation>
    <scope>NUCLEOTIDE SEQUENCE [LARGE SCALE GENOMIC DNA]</scope>
    <source>
        <strain evidence="2 3">S36</strain>
    </source>
</reference>
<dbReference type="PIRSF" id="PIRSF032131">
    <property type="entry name" value="UCP032131"/>
    <property type="match status" value="1"/>
</dbReference>
<dbReference type="RefSeq" id="WP_161391607.1">
    <property type="nucleotide sequence ID" value="NZ_JBHSCP010000001.1"/>
</dbReference>
<sequence length="174" mass="18717">MIVFDLHCDSGHRFEGWFGSSADYDRQRERGLLDCPHCGSAAITKAPMAPAVPRKGNQRASLPEPPLHSSAPHSTSPAPPSPTAVLEQVMANTPIPPQVAEALQKLAKAQEKALKSSTWVGDSFAEKSRAMHYGDQDTETIHGRATAQDVHELLEEGIAIAPLPFPVAPPDELN</sequence>
<dbReference type="Pfam" id="PF06676">
    <property type="entry name" value="DUF1178"/>
    <property type="match status" value="1"/>
</dbReference>
<feature type="compositionally biased region" description="Low complexity" evidence="1">
    <location>
        <begin position="67"/>
        <end position="76"/>
    </location>
</feature>
<keyword evidence="3" id="KW-1185">Reference proteome</keyword>
<feature type="region of interest" description="Disordered" evidence="1">
    <location>
        <begin position="46"/>
        <end position="86"/>
    </location>
</feature>
<gene>
    <name evidence="2" type="ORF">GRI97_13100</name>
</gene>
<comment type="caution">
    <text evidence="2">The sequence shown here is derived from an EMBL/GenBank/DDBJ whole genome shotgun (WGS) entry which is preliminary data.</text>
</comment>